<dbReference type="Gene3D" id="3.40.50.150">
    <property type="entry name" value="Vaccinia Virus protein VP39"/>
    <property type="match status" value="1"/>
</dbReference>
<feature type="region of interest" description="Disordered" evidence="1">
    <location>
        <begin position="1"/>
        <end position="34"/>
    </location>
</feature>
<sequence>MTPADPTPHRSPRLLQPLPPVAKAAPAVRRPIPSRPHPVRCAPVLALPPAVPSSVRRPSPSRLAVTHGAGAEYSATGATKVPDLGANQHPLSFPRCGCPLTSTYLDILATLPPLLPSNSHRATSLVVLGFGPGSAARTILPFFLDIFVHGLEINPTMIFVSRDFFGLAELEEEHIARLFINPRKRERPSRGIRLHPVHRPPRHEPTGSANARLEASVPTASP</sequence>
<evidence type="ECO:0000256" key="1">
    <source>
        <dbReference type="SAM" id="MobiDB-lite"/>
    </source>
</evidence>
<protein>
    <submittedName>
        <fullName evidence="2">Uncharacterized protein</fullName>
    </submittedName>
</protein>
<dbReference type="AlphaFoldDB" id="A0A0E0M133"/>
<evidence type="ECO:0000313" key="3">
    <source>
        <dbReference type="Proteomes" id="UP000026962"/>
    </source>
</evidence>
<dbReference type="EnsemblPlants" id="OPUNC09G08490.1">
    <property type="protein sequence ID" value="OPUNC09G08490.1"/>
    <property type="gene ID" value="OPUNC09G08490"/>
</dbReference>
<dbReference type="STRING" id="4537.A0A0E0M133"/>
<reference evidence="2" key="1">
    <citation type="submission" date="2015-04" db="UniProtKB">
        <authorList>
            <consortium name="EnsemblPlants"/>
        </authorList>
    </citation>
    <scope>IDENTIFICATION</scope>
</reference>
<dbReference type="InterPro" id="IPR029063">
    <property type="entry name" value="SAM-dependent_MTases_sf"/>
</dbReference>
<feature type="compositionally biased region" description="Low complexity" evidence="1">
    <location>
        <begin position="21"/>
        <end position="31"/>
    </location>
</feature>
<name>A0A0E0M133_ORYPU</name>
<evidence type="ECO:0000313" key="2">
    <source>
        <dbReference type="EnsemblPlants" id="OPUNC09G08490.1"/>
    </source>
</evidence>
<feature type="region of interest" description="Disordered" evidence="1">
    <location>
        <begin position="189"/>
        <end position="222"/>
    </location>
</feature>
<proteinExistence type="predicted"/>
<organism evidence="2">
    <name type="scientific">Oryza punctata</name>
    <name type="common">Red rice</name>
    <dbReference type="NCBI Taxonomy" id="4537"/>
    <lineage>
        <taxon>Eukaryota</taxon>
        <taxon>Viridiplantae</taxon>
        <taxon>Streptophyta</taxon>
        <taxon>Embryophyta</taxon>
        <taxon>Tracheophyta</taxon>
        <taxon>Spermatophyta</taxon>
        <taxon>Magnoliopsida</taxon>
        <taxon>Liliopsida</taxon>
        <taxon>Poales</taxon>
        <taxon>Poaceae</taxon>
        <taxon>BOP clade</taxon>
        <taxon>Oryzoideae</taxon>
        <taxon>Oryzeae</taxon>
        <taxon>Oryzinae</taxon>
        <taxon>Oryza</taxon>
    </lineage>
</organism>
<dbReference type="SUPFAM" id="SSF53335">
    <property type="entry name" value="S-adenosyl-L-methionine-dependent methyltransferases"/>
    <property type="match status" value="1"/>
</dbReference>
<keyword evidence="3" id="KW-1185">Reference proteome</keyword>
<dbReference type="Proteomes" id="UP000026962">
    <property type="component" value="Chromosome 9"/>
</dbReference>
<feature type="compositionally biased region" description="Basic residues" evidence="1">
    <location>
        <begin position="189"/>
        <end position="201"/>
    </location>
</feature>
<dbReference type="Gramene" id="OPUNC09G08490.1">
    <property type="protein sequence ID" value="OPUNC09G08490.1"/>
    <property type="gene ID" value="OPUNC09G08490"/>
</dbReference>
<accession>A0A0E0M133</accession>
<dbReference type="HOGENOM" id="CLU_1247110_0_0_1"/>
<reference evidence="2" key="2">
    <citation type="submission" date="2018-05" db="EMBL/GenBank/DDBJ databases">
        <title>OpunRS2 (Oryza punctata Reference Sequence Version 2).</title>
        <authorList>
            <person name="Zhang J."/>
            <person name="Kudrna D."/>
            <person name="Lee S."/>
            <person name="Talag J."/>
            <person name="Welchert J."/>
            <person name="Wing R.A."/>
        </authorList>
    </citation>
    <scope>NUCLEOTIDE SEQUENCE [LARGE SCALE GENOMIC DNA]</scope>
</reference>